<evidence type="ECO:0000313" key="1">
    <source>
        <dbReference type="EMBL" id="AVR47070.1"/>
    </source>
</evidence>
<accession>A0A2R3Z9Y4</accession>
<dbReference type="KEGG" id="grs:C7S20_18455"/>
<reference evidence="2" key="1">
    <citation type="submission" date="2018-03" db="EMBL/GenBank/DDBJ databases">
        <title>Gramella fulva sp. nov., isolated from a dry surface of tidal flat.</title>
        <authorList>
            <person name="Hwang S.H."/>
            <person name="Hwang W.M."/>
            <person name="Kang K."/>
            <person name="Ahn T.-Y."/>
        </authorList>
    </citation>
    <scope>NUCLEOTIDE SEQUENCE [LARGE SCALE GENOMIC DNA]</scope>
    <source>
        <strain evidence="2">SH35</strain>
    </source>
</reference>
<dbReference type="EMBL" id="CP028136">
    <property type="protein sequence ID" value="AVR47070.1"/>
    <property type="molecule type" value="Genomic_DNA"/>
</dbReference>
<protein>
    <submittedName>
        <fullName evidence="1">Uncharacterized protein</fullName>
    </submittedName>
</protein>
<name>A0A2R3Z9Y4_9FLAO</name>
<dbReference type="Proteomes" id="UP000241507">
    <property type="component" value="Chromosome"/>
</dbReference>
<proteinExistence type="predicted"/>
<organism evidence="1 2">
    <name type="scientific">Christiangramia fulva</name>
    <dbReference type="NCBI Taxonomy" id="2126553"/>
    <lineage>
        <taxon>Bacteria</taxon>
        <taxon>Pseudomonadati</taxon>
        <taxon>Bacteroidota</taxon>
        <taxon>Flavobacteriia</taxon>
        <taxon>Flavobacteriales</taxon>
        <taxon>Flavobacteriaceae</taxon>
        <taxon>Christiangramia</taxon>
    </lineage>
</organism>
<keyword evidence="2" id="KW-1185">Reference proteome</keyword>
<evidence type="ECO:0000313" key="2">
    <source>
        <dbReference type="Proteomes" id="UP000241507"/>
    </source>
</evidence>
<dbReference type="AlphaFoldDB" id="A0A2R3Z9Y4"/>
<gene>
    <name evidence="1" type="ORF">C7S20_18455</name>
</gene>
<sequence length="64" mass="7123">MLRVFSKYILTIASRGKLVTDKVFFGTLSPSGDFGELLSFLLQEKNIILIIIAIVVNCFMKIVG</sequence>